<dbReference type="AlphaFoldDB" id="A0A0W0U682"/>
<reference evidence="1 2" key="1">
    <citation type="submission" date="2015-11" db="EMBL/GenBank/DDBJ databases">
        <title>Genomic analysis of 38 Legionella species identifies large and diverse effector repertoires.</title>
        <authorList>
            <person name="Burstein D."/>
            <person name="Amaro F."/>
            <person name="Zusman T."/>
            <person name="Lifshitz Z."/>
            <person name="Cohen O."/>
            <person name="Gilbert J.A."/>
            <person name="Pupko T."/>
            <person name="Shuman H.A."/>
            <person name="Segal G."/>
        </authorList>
    </citation>
    <scope>NUCLEOTIDE SEQUENCE [LARGE SCALE GENOMIC DNA]</scope>
    <source>
        <strain evidence="1 2">ATCC 49504</strain>
    </source>
</reference>
<evidence type="ECO:0008006" key="3">
    <source>
        <dbReference type="Google" id="ProtNLM"/>
    </source>
</evidence>
<dbReference type="EMBL" id="LNYC01000014">
    <property type="protein sequence ID" value="KTD03033.1"/>
    <property type="molecule type" value="Genomic_DNA"/>
</dbReference>
<dbReference type="Pfam" id="PF14063">
    <property type="entry name" value="DUF4254"/>
    <property type="match status" value="1"/>
</dbReference>
<name>A0A0W0U682_9GAMM</name>
<evidence type="ECO:0000313" key="2">
    <source>
        <dbReference type="Proteomes" id="UP000054785"/>
    </source>
</evidence>
<proteinExistence type="predicted"/>
<dbReference type="InterPro" id="IPR025350">
    <property type="entry name" value="DUF4254"/>
</dbReference>
<dbReference type="STRING" id="45065.Lgee_0583"/>
<comment type="caution">
    <text evidence="1">The sequence shown here is derived from an EMBL/GenBank/DDBJ whole genome shotgun (WGS) entry which is preliminary data.</text>
</comment>
<dbReference type="RefSeq" id="WP_238582785.1">
    <property type="nucleotide sequence ID" value="NZ_CAAAHN010000002.1"/>
</dbReference>
<accession>A0A0W0U682</accession>
<protein>
    <recommendedName>
        <fullName evidence="3">DUF4254 domain-containing protein</fullName>
    </recommendedName>
</protein>
<organism evidence="1 2">
    <name type="scientific">Legionella geestiana</name>
    <dbReference type="NCBI Taxonomy" id="45065"/>
    <lineage>
        <taxon>Bacteria</taxon>
        <taxon>Pseudomonadati</taxon>
        <taxon>Pseudomonadota</taxon>
        <taxon>Gammaproteobacteria</taxon>
        <taxon>Legionellales</taxon>
        <taxon>Legionellaceae</taxon>
        <taxon>Legionella</taxon>
    </lineage>
</organism>
<keyword evidence="2" id="KW-1185">Reference proteome</keyword>
<gene>
    <name evidence="1" type="ORF">Lgee_0583</name>
</gene>
<sequence>MSVIEWVKPVRALHDEAIARWKSEGVCLQMEGFLRAAEENHAFNFQLWEAEDCARREDMGYEYVYRAKRAIDGFNQQRNNRMELMDTLLFNALSPSQEAACPVHSETPGMMIDRLSILSLKRYHMHLQTQRTDVEPSHRESCLQKLKTLEMQHTQLWACLEALLEEVSTHRRTFRVYYQHKMYNDPNLNPQLYQTSS</sequence>
<evidence type="ECO:0000313" key="1">
    <source>
        <dbReference type="EMBL" id="KTD03033.1"/>
    </source>
</evidence>
<dbReference type="Proteomes" id="UP000054785">
    <property type="component" value="Unassembled WGS sequence"/>
</dbReference>